<protein>
    <submittedName>
        <fullName evidence="1">Uncharacterized protein</fullName>
    </submittedName>
</protein>
<sequence length="241" mass="25835">MLGVLFAALVAQAVALHIGNDTHAVGAVDGRTPNLDRDSAQVLTIPLKRFNHRGVVTPSIAKRLARTKIFGVYGAAYLAELTMGTSTDGNKQVIDVLIDTGSFELWVNPNCSTSNVPDFCKAFGHYDPALSSTSQKLDKGFGIKYGSGQVMGAYYTDDIYISGSIGVRILSWEVGSRIKGQQFGVANTSEVVWFGIMGLGHGQGNGFIDYPLVIDSLAAQGLTNTKLFSMDLGKQIMHGER</sequence>
<evidence type="ECO:0000313" key="1">
    <source>
        <dbReference type="EMBL" id="KAJ2984885.1"/>
    </source>
</evidence>
<name>A0ACC1P284_9PEZI</name>
<gene>
    <name evidence="1" type="ORF">NUW58_g5823</name>
</gene>
<reference evidence="1" key="1">
    <citation type="submission" date="2022-10" db="EMBL/GenBank/DDBJ databases">
        <title>Genome Sequence of Xylaria curta.</title>
        <authorList>
            <person name="Buettner E."/>
        </authorList>
    </citation>
    <scope>NUCLEOTIDE SEQUENCE</scope>
    <source>
        <strain evidence="1">Babe10</strain>
    </source>
</reference>
<organism evidence="1 2">
    <name type="scientific">Xylaria curta</name>
    <dbReference type="NCBI Taxonomy" id="42375"/>
    <lineage>
        <taxon>Eukaryota</taxon>
        <taxon>Fungi</taxon>
        <taxon>Dikarya</taxon>
        <taxon>Ascomycota</taxon>
        <taxon>Pezizomycotina</taxon>
        <taxon>Sordariomycetes</taxon>
        <taxon>Xylariomycetidae</taxon>
        <taxon>Xylariales</taxon>
        <taxon>Xylariaceae</taxon>
        <taxon>Xylaria</taxon>
    </lineage>
</organism>
<dbReference type="EMBL" id="JAPDGR010001206">
    <property type="protein sequence ID" value="KAJ2984885.1"/>
    <property type="molecule type" value="Genomic_DNA"/>
</dbReference>
<comment type="caution">
    <text evidence="1">The sequence shown here is derived from an EMBL/GenBank/DDBJ whole genome shotgun (WGS) entry which is preliminary data.</text>
</comment>
<keyword evidence="2" id="KW-1185">Reference proteome</keyword>
<evidence type="ECO:0000313" key="2">
    <source>
        <dbReference type="Proteomes" id="UP001143856"/>
    </source>
</evidence>
<accession>A0ACC1P284</accession>
<dbReference type="Proteomes" id="UP001143856">
    <property type="component" value="Unassembled WGS sequence"/>
</dbReference>
<proteinExistence type="predicted"/>